<comment type="caution">
    <text evidence="2">The sequence shown here is derived from an EMBL/GenBank/DDBJ whole genome shotgun (WGS) entry which is preliminary data.</text>
</comment>
<name>A0A2T6KIT0_9RHOB</name>
<feature type="transmembrane region" description="Helical" evidence="1">
    <location>
        <begin position="161"/>
        <end position="184"/>
    </location>
</feature>
<feature type="transmembrane region" description="Helical" evidence="1">
    <location>
        <begin position="133"/>
        <end position="154"/>
    </location>
</feature>
<proteinExistence type="predicted"/>
<keyword evidence="1" id="KW-0812">Transmembrane</keyword>
<dbReference type="Pfam" id="PF03729">
    <property type="entry name" value="DUF308"/>
    <property type="match status" value="1"/>
</dbReference>
<feature type="transmembrane region" description="Helical" evidence="1">
    <location>
        <begin position="24"/>
        <end position="44"/>
    </location>
</feature>
<dbReference type="InterPro" id="IPR052712">
    <property type="entry name" value="Acid_resist_chaperone_HdeD"/>
</dbReference>
<reference evidence="2 3" key="1">
    <citation type="submission" date="2018-04" db="EMBL/GenBank/DDBJ databases">
        <title>Genomic Encyclopedia of Archaeal and Bacterial Type Strains, Phase II (KMG-II): from individual species to whole genera.</title>
        <authorList>
            <person name="Goeker M."/>
        </authorList>
    </citation>
    <scope>NUCLEOTIDE SEQUENCE [LARGE SCALE GENOMIC DNA]</scope>
    <source>
        <strain evidence="2 3">DSM 29955</strain>
    </source>
</reference>
<dbReference type="PANTHER" id="PTHR34989">
    <property type="entry name" value="PROTEIN HDED"/>
    <property type="match status" value="1"/>
</dbReference>
<keyword evidence="3" id="KW-1185">Reference proteome</keyword>
<evidence type="ECO:0000313" key="3">
    <source>
        <dbReference type="Proteomes" id="UP000244523"/>
    </source>
</evidence>
<evidence type="ECO:0000313" key="2">
    <source>
        <dbReference type="EMBL" id="PUB15571.1"/>
    </source>
</evidence>
<dbReference type="InterPro" id="IPR005325">
    <property type="entry name" value="DUF308_memb"/>
</dbReference>
<dbReference type="AlphaFoldDB" id="A0A2T6KIT0"/>
<feature type="transmembrane region" description="Helical" evidence="1">
    <location>
        <begin position="104"/>
        <end position="127"/>
    </location>
</feature>
<accession>A0A2T6KIT0</accession>
<dbReference type="GO" id="GO:0005886">
    <property type="term" value="C:plasma membrane"/>
    <property type="evidence" value="ECO:0007669"/>
    <property type="project" value="TreeGrafter"/>
</dbReference>
<dbReference type="RefSeq" id="WP_108386240.1">
    <property type="nucleotide sequence ID" value="NZ_QBUD01000004.1"/>
</dbReference>
<evidence type="ECO:0000256" key="1">
    <source>
        <dbReference type="SAM" id="Phobius"/>
    </source>
</evidence>
<gene>
    <name evidence="2" type="ORF">C8N45_104191</name>
</gene>
<dbReference type="EMBL" id="QBUD01000004">
    <property type="protein sequence ID" value="PUB15571.1"/>
    <property type="molecule type" value="Genomic_DNA"/>
</dbReference>
<keyword evidence="1" id="KW-0472">Membrane</keyword>
<feature type="transmembrane region" description="Helical" evidence="1">
    <location>
        <begin position="51"/>
        <end position="71"/>
    </location>
</feature>
<sequence>MTFNSEPYMDFDQNAVMAKLRKGFFWAGGVMIVLGVAALFVPMFSSLLVEILIGWLLTVSGCVILFGAFSIRGTSPFLWQLLVGLLTLAAGLLLLFFPLEGLLALSALLGILLLVTGVAQARFALWIHPAPGWGWALGSAVISFALGCVILIALPKASTVVLGLMLGIDLASTGTAMIIIGRSIPSEPV</sequence>
<keyword evidence="1" id="KW-1133">Transmembrane helix</keyword>
<organism evidence="2 3">
    <name type="scientific">Yoonia sediminilitoris</name>
    <dbReference type="NCBI Taxonomy" id="1286148"/>
    <lineage>
        <taxon>Bacteria</taxon>
        <taxon>Pseudomonadati</taxon>
        <taxon>Pseudomonadota</taxon>
        <taxon>Alphaproteobacteria</taxon>
        <taxon>Rhodobacterales</taxon>
        <taxon>Paracoccaceae</taxon>
        <taxon>Yoonia</taxon>
    </lineage>
</organism>
<protein>
    <submittedName>
        <fullName evidence="2">Uncharacterized membrane protein HdeD (DUF308 family)</fullName>
    </submittedName>
</protein>
<dbReference type="OrthoDB" id="9815400at2"/>
<feature type="transmembrane region" description="Helical" evidence="1">
    <location>
        <begin position="77"/>
        <end position="97"/>
    </location>
</feature>
<dbReference type="PANTHER" id="PTHR34989:SF1">
    <property type="entry name" value="PROTEIN HDED"/>
    <property type="match status" value="1"/>
</dbReference>
<dbReference type="Proteomes" id="UP000244523">
    <property type="component" value="Unassembled WGS sequence"/>
</dbReference>